<dbReference type="EMBL" id="KL367589">
    <property type="protein sequence ID" value="KFD62708.1"/>
    <property type="molecule type" value="Genomic_DNA"/>
</dbReference>
<evidence type="ECO:0000256" key="9">
    <source>
        <dbReference type="ARBA" id="ARBA00023269"/>
    </source>
</evidence>
<evidence type="ECO:0000313" key="14">
    <source>
        <dbReference type="Proteomes" id="UP000030764"/>
    </source>
</evidence>
<evidence type="ECO:0000256" key="8">
    <source>
        <dbReference type="ARBA" id="ARBA00023242"/>
    </source>
</evidence>
<dbReference type="InterPro" id="IPR007125">
    <property type="entry name" value="H2A/H2B/H3"/>
</dbReference>
<dbReference type="Proteomes" id="UP000030764">
    <property type="component" value="Unassembled WGS sequence"/>
</dbReference>
<keyword evidence="6" id="KW-0158">Chromosome</keyword>
<evidence type="ECO:0000259" key="11">
    <source>
        <dbReference type="Pfam" id="PF00125"/>
    </source>
</evidence>
<protein>
    <recommendedName>
        <fullName evidence="11">Core Histone H2A/H2B/H3 domain-containing protein</fullName>
    </recommendedName>
</protein>
<dbReference type="SMART" id="SM00427">
    <property type="entry name" value="H2B"/>
    <property type="match status" value="1"/>
</dbReference>
<dbReference type="GO" id="GO:0046982">
    <property type="term" value="F:protein heterodimerization activity"/>
    <property type="evidence" value="ECO:0007669"/>
    <property type="project" value="InterPro"/>
</dbReference>
<feature type="region of interest" description="Disordered" evidence="10">
    <location>
        <begin position="1"/>
        <end position="55"/>
    </location>
</feature>
<dbReference type="Proteomes" id="UP000030758">
    <property type="component" value="Unassembled WGS sequence"/>
</dbReference>
<dbReference type="CDD" id="cd22910">
    <property type="entry name" value="HFD_H2B"/>
    <property type="match status" value="1"/>
</dbReference>
<dbReference type="InterPro" id="IPR000558">
    <property type="entry name" value="Histone_H2B"/>
</dbReference>
<dbReference type="GO" id="GO:0045087">
    <property type="term" value="P:innate immune response"/>
    <property type="evidence" value="ECO:0007669"/>
    <property type="project" value="UniProtKB-ARBA"/>
</dbReference>
<evidence type="ECO:0000256" key="10">
    <source>
        <dbReference type="SAM" id="MobiDB-lite"/>
    </source>
</evidence>
<keyword evidence="14" id="KW-1185">Reference proteome</keyword>
<dbReference type="AlphaFoldDB" id="A0A085MZR2"/>
<dbReference type="FunFam" id="1.10.20.10:FF:000016">
    <property type="entry name" value="Histone H2B"/>
    <property type="match status" value="1"/>
</dbReference>
<evidence type="ECO:0000313" key="12">
    <source>
        <dbReference type="EMBL" id="KFD49952.1"/>
    </source>
</evidence>
<dbReference type="GO" id="GO:0030527">
    <property type="term" value="F:structural constituent of chromatin"/>
    <property type="evidence" value="ECO:0007669"/>
    <property type="project" value="InterPro"/>
</dbReference>
<comment type="subunit">
    <text evidence="5">The nucleosome is a histone octamer containing two molecules each of H2A, H2B, H3 and H4 assembled in one H3-H4 heterotetramer and two H2A-H2B heterodimers. The octamer wraps approximately 147 bp of DNA.</text>
</comment>
<name>A0A085MZR2_9BILA</name>
<evidence type="ECO:0000256" key="6">
    <source>
        <dbReference type="ARBA" id="ARBA00022454"/>
    </source>
</evidence>
<dbReference type="GO" id="GO:0005634">
    <property type="term" value="C:nucleus"/>
    <property type="evidence" value="ECO:0007669"/>
    <property type="project" value="UniProtKB-SubCell"/>
</dbReference>
<dbReference type="Pfam" id="PF00125">
    <property type="entry name" value="Histone"/>
    <property type="match status" value="1"/>
</dbReference>
<evidence type="ECO:0000256" key="3">
    <source>
        <dbReference type="ARBA" id="ARBA00004286"/>
    </source>
</evidence>
<dbReference type="EMBL" id="KL363261">
    <property type="protein sequence ID" value="KFD49952.1"/>
    <property type="molecule type" value="Genomic_DNA"/>
</dbReference>
<dbReference type="Gene3D" id="1.10.20.10">
    <property type="entry name" value="Histone, subunit A"/>
    <property type="match status" value="1"/>
</dbReference>
<feature type="domain" description="Core Histone H2A/H2B/H3" evidence="11">
    <location>
        <begin position="43"/>
        <end position="124"/>
    </location>
</feature>
<dbReference type="PRINTS" id="PR00621">
    <property type="entry name" value="HISTONEH2B"/>
</dbReference>
<dbReference type="GO" id="GO:0000786">
    <property type="term" value="C:nucleosome"/>
    <property type="evidence" value="ECO:0007669"/>
    <property type="project" value="UniProtKB-KW"/>
</dbReference>
<dbReference type="OrthoDB" id="5807605at2759"/>
<keyword evidence="8" id="KW-0539">Nucleus</keyword>
<dbReference type="GO" id="GO:0003677">
    <property type="term" value="F:DNA binding"/>
    <property type="evidence" value="ECO:0007669"/>
    <property type="project" value="UniProtKB-KW"/>
</dbReference>
<sequence>MIESESDQPPNVSATGMAIMIESESDQPPKESAMGVKKAEKAQKVKKSGAKKRKKAREESFARYIYKLLKQVHPDTGISTQAMSIINTFVYDVFERIATEASHLVRYSNRRTMSSREIQAAVRLLLPGELAKDAVNAGTKAMMKYTTAK</sequence>
<keyword evidence="9" id="KW-0544">Nucleosome core</keyword>
<dbReference type="SUPFAM" id="SSF47113">
    <property type="entry name" value="Histone-fold"/>
    <property type="match status" value="1"/>
</dbReference>
<gene>
    <name evidence="12" type="ORF">M513_09166</name>
    <name evidence="13" type="ORF">M514_09166</name>
</gene>
<comment type="subcellular location">
    <subcellularLocation>
        <location evidence="3">Chromosome</location>
    </subcellularLocation>
    <subcellularLocation>
        <location evidence="2">Nucleus</location>
    </subcellularLocation>
</comment>
<dbReference type="InterPro" id="IPR009072">
    <property type="entry name" value="Histone-fold"/>
</dbReference>
<keyword evidence="7" id="KW-0238">DNA-binding</keyword>
<proteinExistence type="inferred from homology"/>
<dbReference type="PANTHER" id="PTHR23428">
    <property type="entry name" value="HISTONE H2B"/>
    <property type="match status" value="1"/>
</dbReference>
<evidence type="ECO:0000313" key="13">
    <source>
        <dbReference type="EMBL" id="KFD62708.1"/>
    </source>
</evidence>
<comment type="similarity">
    <text evidence="4">Belongs to the histone H2B family.</text>
</comment>
<evidence type="ECO:0000256" key="5">
    <source>
        <dbReference type="ARBA" id="ARBA00011538"/>
    </source>
</evidence>
<evidence type="ECO:0000256" key="4">
    <source>
        <dbReference type="ARBA" id="ARBA00006846"/>
    </source>
</evidence>
<evidence type="ECO:0000256" key="1">
    <source>
        <dbReference type="ARBA" id="ARBA00002001"/>
    </source>
</evidence>
<organism evidence="13">
    <name type="scientific">Trichuris suis</name>
    <name type="common">pig whipworm</name>
    <dbReference type="NCBI Taxonomy" id="68888"/>
    <lineage>
        <taxon>Eukaryota</taxon>
        <taxon>Metazoa</taxon>
        <taxon>Ecdysozoa</taxon>
        <taxon>Nematoda</taxon>
        <taxon>Enoplea</taxon>
        <taxon>Dorylaimia</taxon>
        <taxon>Trichinellida</taxon>
        <taxon>Trichuridae</taxon>
        <taxon>Trichuris</taxon>
    </lineage>
</organism>
<reference evidence="13 14" key="1">
    <citation type="journal article" date="2014" name="Nat. Genet.">
        <title>Genome and transcriptome of the porcine whipworm Trichuris suis.</title>
        <authorList>
            <person name="Jex A.R."/>
            <person name="Nejsum P."/>
            <person name="Schwarz E.M."/>
            <person name="Hu L."/>
            <person name="Young N.D."/>
            <person name="Hall R.S."/>
            <person name="Korhonen P.K."/>
            <person name="Liao S."/>
            <person name="Thamsborg S."/>
            <person name="Xia J."/>
            <person name="Xu P."/>
            <person name="Wang S."/>
            <person name="Scheerlinck J.P."/>
            <person name="Hofmann A."/>
            <person name="Sternberg P.W."/>
            <person name="Wang J."/>
            <person name="Gasser R.B."/>
        </authorList>
    </citation>
    <scope>NUCLEOTIDE SEQUENCE [LARGE SCALE GENOMIC DNA]</scope>
    <source>
        <strain evidence="13">DCEP-RM93F</strain>
        <strain evidence="12">DCEP-RM93M</strain>
    </source>
</reference>
<feature type="compositionally biased region" description="Basic residues" evidence="10">
    <location>
        <begin position="44"/>
        <end position="55"/>
    </location>
</feature>
<comment type="function">
    <text evidence="1">Core component of nucleosome. Nucleosomes wrap and compact DNA into chromatin, limiting DNA accessibility to the cellular machineries which require DNA as a template. Histones thereby play a central role in transcription regulation, DNA repair, DNA replication and chromosomal stability. DNA accessibility is regulated via a complex set of post-translational modifications of histones, also called histone code, and nucleosome remodeling.</text>
</comment>
<evidence type="ECO:0000256" key="7">
    <source>
        <dbReference type="ARBA" id="ARBA00023125"/>
    </source>
</evidence>
<evidence type="ECO:0000256" key="2">
    <source>
        <dbReference type="ARBA" id="ARBA00004123"/>
    </source>
</evidence>
<accession>A0A085MZR2</accession>